<organism evidence="2 3">
    <name type="scientific">Penstemon smallii</name>
    <dbReference type="NCBI Taxonomy" id="265156"/>
    <lineage>
        <taxon>Eukaryota</taxon>
        <taxon>Viridiplantae</taxon>
        <taxon>Streptophyta</taxon>
        <taxon>Embryophyta</taxon>
        <taxon>Tracheophyta</taxon>
        <taxon>Spermatophyta</taxon>
        <taxon>Magnoliopsida</taxon>
        <taxon>eudicotyledons</taxon>
        <taxon>Gunneridae</taxon>
        <taxon>Pentapetalae</taxon>
        <taxon>asterids</taxon>
        <taxon>lamiids</taxon>
        <taxon>Lamiales</taxon>
        <taxon>Plantaginaceae</taxon>
        <taxon>Cheloneae</taxon>
        <taxon>Penstemon</taxon>
    </lineage>
</organism>
<dbReference type="Proteomes" id="UP001634393">
    <property type="component" value="Unassembled WGS sequence"/>
</dbReference>
<keyword evidence="3" id="KW-1185">Reference proteome</keyword>
<proteinExistence type="predicted"/>
<dbReference type="EMBL" id="JBJXBP010000003">
    <property type="protein sequence ID" value="KAL3838309.1"/>
    <property type="molecule type" value="Genomic_DNA"/>
</dbReference>
<sequence>MQVISLLLLLCPLVQLVQCQGDFQNGINSSQLDNPTVLNQFTELVNQRLSSATSDLIHSEIAQRATFCVTDPEDDWNRSFNYSDNLAFLSRCIMTTGGMTLTFWHLIFQLCVFSFCLSRRQTNDFNVDFF</sequence>
<comment type="caution">
    <text evidence="2">The sequence shown here is derived from an EMBL/GenBank/DDBJ whole genome shotgun (WGS) entry which is preliminary data.</text>
</comment>
<accession>A0ABD3TMN0</accession>
<protein>
    <submittedName>
        <fullName evidence="2">Uncharacterized protein</fullName>
    </submittedName>
</protein>
<evidence type="ECO:0000313" key="3">
    <source>
        <dbReference type="Proteomes" id="UP001634393"/>
    </source>
</evidence>
<name>A0ABD3TMN0_9LAMI</name>
<evidence type="ECO:0000256" key="1">
    <source>
        <dbReference type="SAM" id="SignalP"/>
    </source>
</evidence>
<evidence type="ECO:0000313" key="2">
    <source>
        <dbReference type="EMBL" id="KAL3838309.1"/>
    </source>
</evidence>
<reference evidence="2 3" key="1">
    <citation type="submission" date="2024-12" db="EMBL/GenBank/DDBJ databases">
        <title>The unique morphological basis and parallel evolutionary history of personate flowers in Penstemon.</title>
        <authorList>
            <person name="Depatie T.H."/>
            <person name="Wessinger C.A."/>
        </authorList>
    </citation>
    <scope>NUCLEOTIDE SEQUENCE [LARGE SCALE GENOMIC DNA]</scope>
    <source>
        <strain evidence="2">WTNN_2</strain>
        <tissue evidence="2">Leaf</tissue>
    </source>
</reference>
<feature type="signal peptide" evidence="1">
    <location>
        <begin position="1"/>
        <end position="19"/>
    </location>
</feature>
<gene>
    <name evidence="2" type="ORF">ACJIZ3_022900</name>
</gene>
<feature type="chain" id="PRO_5044802939" evidence="1">
    <location>
        <begin position="20"/>
        <end position="130"/>
    </location>
</feature>
<keyword evidence="1" id="KW-0732">Signal</keyword>
<dbReference type="AlphaFoldDB" id="A0ABD3TMN0"/>